<gene>
    <name evidence="1" type="ORF">PENCOP_c001G01962</name>
</gene>
<organism evidence="1 2">
    <name type="scientific">Penicillium coprophilum</name>
    <dbReference type="NCBI Taxonomy" id="36646"/>
    <lineage>
        <taxon>Eukaryota</taxon>
        <taxon>Fungi</taxon>
        <taxon>Dikarya</taxon>
        <taxon>Ascomycota</taxon>
        <taxon>Pezizomycotina</taxon>
        <taxon>Eurotiomycetes</taxon>
        <taxon>Eurotiomycetidae</taxon>
        <taxon>Eurotiales</taxon>
        <taxon>Aspergillaceae</taxon>
        <taxon>Penicillium</taxon>
    </lineage>
</organism>
<dbReference type="Proteomes" id="UP000191500">
    <property type="component" value="Unassembled WGS sequence"/>
</dbReference>
<evidence type="ECO:0000313" key="2">
    <source>
        <dbReference type="Proteomes" id="UP000191500"/>
    </source>
</evidence>
<dbReference type="AlphaFoldDB" id="A0A1V6V917"/>
<evidence type="ECO:0008006" key="3">
    <source>
        <dbReference type="Google" id="ProtNLM"/>
    </source>
</evidence>
<dbReference type="Gene3D" id="3.40.50.720">
    <property type="entry name" value="NAD(P)-binding Rossmann-like Domain"/>
    <property type="match status" value="1"/>
</dbReference>
<name>A0A1V6V917_9EURO</name>
<dbReference type="PANTHER" id="PTHR14097">
    <property type="entry name" value="OXIDOREDUCTASE HTATIP2"/>
    <property type="match status" value="1"/>
</dbReference>
<evidence type="ECO:0000313" key="1">
    <source>
        <dbReference type="EMBL" id="OQE47180.1"/>
    </source>
</evidence>
<dbReference type="PANTHER" id="PTHR14097:SF8">
    <property type="entry name" value="NAD(P)-BINDING DOMAIN-CONTAINING PROTEIN"/>
    <property type="match status" value="1"/>
</dbReference>
<dbReference type="SUPFAM" id="SSF51735">
    <property type="entry name" value="NAD(P)-binding Rossmann-fold domains"/>
    <property type="match status" value="1"/>
</dbReference>
<proteinExistence type="predicted"/>
<accession>A0A1V6V917</accession>
<comment type="caution">
    <text evidence="1">The sequence shown here is derived from an EMBL/GenBank/DDBJ whole genome shotgun (WGS) entry which is preliminary data.</text>
</comment>
<keyword evidence="2" id="KW-1185">Reference proteome</keyword>
<dbReference type="InterPro" id="IPR036291">
    <property type="entry name" value="NAD(P)-bd_dom_sf"/>
</dbReference>
<sequence length="247" mass="26624">MHLILTGATGLVGSSVLDAMLKNAAVSKISILSRSPVRMAEDAKDPRVHVIAHKDFESYKPELLDQLKDADGCVWALGTSQTNVTKEEYVKITKDYTLAAANAFSTIKPSNHPFRFIHVSGEGATQTPGRFSPIFARVKGDTETLLGELSEQKSTFRVDSVRPAFVDPATHDAIKSYIPSSGVTGVVSRVGLALLAPGVRYLMKSMHSPTEHLGSFLTEMAMGRHEGRLQGPGVFKLGGGYVVENVV</sequence>
<protein>
    <recommendedName>
        <fullName evidence="3">NAD(P)-binding domain-containing protein</fullName>
    </recommendedName>
</protein>
<dbReference type="STRING" id="36646.A0A1V6V917"/>
<dbReference type="EMBL" id="MDDG01000001">
    <property type="protein sequence ID" value="OQE47180.1"/>
    <property type="molecule type" value="Genomic_DNA"/>
</dbReference>
<reference evidence="2" key="1">
    <citation type="journal article" date="2017" name="Nat. Microbiol.">
        <title>Global analysis of biosynthetic gene clusters reveals vast potential of secondary metabolite production in Penicillium species.</title>
        <authorList>
            <person name="Nielsen J.C."/>
            <person name="Grijseels S."/>
            <person name="Prigent S."/>
            <person name="Ji B."/>
            <person name="Dainat J."/>
            <person name="Nielsen K.F."/>
            <person name="Frisvad J.C."/>
            <person name="Workman M."/>
            <person name="Nielsen J."/>
        </authorList>
    </citation>
    <scope>NUCLEOTIDE SEQUENCE [LARGE SCALE GENOMIC DNA]</scope>
    <source>
        <strain evidence="2">IBT 31321</strain>
    </source>
</reference>